<comment type="caution">
    <text evidence="1">The sequence shown here is derived from an EMBL/GenBank/DDBJ whole genome shotgun (WGS) entry which is preliminary data.</text>
</comment>
<dbReference type="Gene3D" id="2.180.10.10">
    <property type="entry name" value="RHS repeat-associated core"/>
    <property type="match status" value="1"/>
</dbReference>
<accession>A0AAP2DVZ8</accession>
<proteinExistence type="predicted"/>
<gene>
    <name evidence="1" type="ORF">KK062_09125</name>
</gene>
<reference evidence="1 2" key="1">
    <citation type="submission" date="2021-05" db="EMBL/GenBank/DDBJ databases">
        <title>A Polyphasic approach of four new species of the genus Ohtaekwangia: Ohtaekwangia histidinii sp. nov., Ohtaekwangia cretensis sp. nov., Ohtaekwangia indiensis sp. nov., Ohtaekwangia reichenbachii sp. nov. from diverse environment.</title>
        <authorList>
            <person name="Octaviana S."/>
        </authorList>
    </citation>
    <scope>NUCLEOTIDE SEQUENCE [LARGE SCALE GENOMIC DNA]</scope>
    <source>
        <strain evidence="1 2">PWU5</strain>
    </source>
</reference>
<sequence>MKTTVVIRTLRGRSGADFARVFSMLLITALAVATSCKDDDAEPSVKESACLVANRTTAAQVRTGKPDGYSYKSVFTYEYDDKGNQIGNTVQYDYTYNDGKKSTSTSSTSMQYDADGFLLRTIRQYNSTDMDGVISNSSTNEEYTYENGRLIKEAYTNTTDGKPSNYVFQYEYDGAGKLIKYSNTYNNSSTAITYNGEIIQKITKTDGGGNVTSPFVQYNAKGWLTKWIDTWPGGTDEYRYEYTADGQVAKEERYINSKPSSGGIYEYDTRENPNRYIESWPKGHPVVPDYRAKFVYIRNITRATYLEPNAGETAFQNRASELHVYDYNEKGFPTGYTSTTTNATGEVANSYTVTYEYANCN</sequence>
<dbReference type="Proteomes" id="UP001319080">
    <property type="component" value="Unassembled WGS sequence"/>
</dbReference>
<dbReference type="AlphaFoldDB" id="A0AAP2DVZ8"/>
<protein>
    <recommendedName>
        <fullName evidence="3">YD repeat-containing protein</fullName>
    </recommendedName>
</protein>
<evidence type="ECO:0000313" key="1">
    <source>
        <dbReference type="EMBL" id="MBT1708385.1"/>
    </source>
</evidence>
<evidence type="ECO:0008006" key="3">
    <source>
        <dbReference type="Google" id="ProtNLM"/>
    </source>
</evidence>
<name>A0AAP2DVZ8_9BACT</name>
<dbReference type="EMBL" id="JAHESE010000006">
    <property type="protein sequence ID" value="MBT1708385.1"/>
    <property type="molecule type" value="Genomic_DNA"/>
</dbReference>
<organism evidence="1 2">
    <name type="scientific">Dawidia cretensis</name>
    <dbReference type="NCBI Taxonomy" id="2782350"/>
    <lineage>
        <taxon>Bacteria</taxon>
        <taxon>Pseudomonadati</taxon>
        <taxon>Bacteroidota</taxon>
        <taxon>Cytophagia</taxon>
        <taxon>Cytophagales</taxon>
        <taxon>Chryseotaleaceae</taxon>
        <taxon>Dawidia</taxon>
    </lineage>
</organism>
<dbReference type="RefSeq" id="WP_254083977.1">
    <property type="nucleotide sequence ID" value="NZ_JAHESE010000006.1"/>
</dbReference>
<evidence type="ECO:0000313" key="2">
    <source>
        <dbReference type="Proteomes" id="UP001319080"/>
    </source>
</evidence>
<keyword evidence="2" id="KW-1185">Reference proteome</keyword>